<keyword evidence="2" id="KW-1185">Reference proteome</keyword>
<evidence type="ECO:0000313" key="2">
    <source>
        <dbReference type="Proteomes" id="UP000593594"/>
    </source>
</evidence>
<gene>
    <name evidence="1" type="ORF">HW532_08425</name>
</gene>
<protein>
    <recommendedName>
        <fullName evidence="3">EthD domain-containing protein</fullName>
    </recommendedName>
</protein>
<reference evidence="1 2" key="1">
    <citation type="submission" date="2020-06" db="EMBL/GenBank/DDBJ databases">
        <title>Genome sequence of 2 isolates from Red Sea Mangroves.</title>
        <authorList>
            <person name="Sefrji F."/>
            <person name="Michoud G."/>
            <person name="Merlino G."/>
            <person name="Daffonchio D."/>
        </authorList>
    </citation>
    <scope>NUCLEOTIDE SEQUENCE [LARGE SCALE GENOMIC DNA]</scope>
    <source>
        <strain evidence="1 2">R1DC25</strain>
    </source>
</reference>
<sequence length="201" mass="22161">MGFARYERLERVAPEDVLAAALHWQEDFLAAQDGILFHAFLGNLGGQFADVILARDEASFDAMSKTHAAAQSSRDFLALLDPASIRLSRNIILKDGIMPPTDFSCVEFGTFRLSESVDATADDVQRASDHIDATYLKGSANTRAHFVSQIDERTFSETVFGQTMAATRRICAGYVGDPDCEELLGLFDPQSVDLDFWFPLA</sequence>
<dbReference type="KEGG" id="kmn:HW532_08425"/>
<proteinExistence type="predicted"/>
<name>A0A7S8C8B3_9HYPH</name>
<organism evidence="1 2">
    <name type="scientific">Kaustia mangrovi</name>
    <dbReference type="NCBI Taxonomy" id="2593653"/>
    <lineage>
        <taxon>Bacteria</taxon>
        <taxon>Pseudomonadati</taxon>
        <taxon>Pseudomonadota</taxon>
        <taxon>Alphaproteobacteria</taxon>
        <taxon>Hyphomicrobiales</taxon>
        <taxon>Parvibaculaceae</taxon>
        <taxon>Kaustia</taxon>
    </lineage>
</organism>
<evidence type="ECO:0000313" key="1">
    <source>
        <dbReference type="EMBL" id="QPC45249.1"/>
    </source>
</evidence>
<evidence type="ECO:0008006" key="3">
    <source>
        <dbReference type="Google" id="ProtNLM"/>
    </source>
</evidence>
<dbReference type="Proteomes" id="UP000593594">
    <property type="component" value="Chromosome"/>
</dbReference>
<dbReference type="AlphaFoldDB" id="A0A7S8C8B3"/>
<accession>A0A7S8C8B3</accession>
<dbReference type="EMBL" id="CP058214">
    <property type="protein sequence ID" value="QPC45249.1"/>
    <property type="molecule type" value="Genomic_DNA"/>
</dbReference>